<feature type="binding site" evidence="7">
    <location>
        <begin position="75"/>
        <end position="77"/>
    </location>
    <ligand>
        <name>substrate</name>
    </ligand>
</feature>
<dbReference type="InterPro" id="IPR050105">
    <property type="entry name" value="MoCo_biosynth_MoaA/MoaC"/>
</dbReference>
<sequence>MSELPHLNERDEAHMVDIGGKADSHRVAVAEGLIRMTAEALEALQQGNLAKGDALGTARVAGIMAAKRTADLVPLCHPLSLTHIDVKLTPSAESPAVHCEVTAATRGTTGVEMEALTAVQVALLTVYDMCKAMDRGMCIEGVRLTHKRGGRSGDWNR</sequence>
<dbReference type="InterPro" id="IPR036522">
    <property type="entry name" value="MoaC_sf"/>
</dbReference>
<feature type="binding site" evidence="7">
    <location>
        <begin position="113"/>
        <end position="114"/>
    </location>
    <ligand>
        <name>substrate</name>
    </ligand>
</feature>
<dbReference type="InterPro" id="IPR047594">
    <property type="entry name" value="MoaC_bact/euk"/>
</dbReference>
<gene>
    <name evidence="7 9" type="primary">moaC</name>
    <name evidence="9" type="ORF">V6X64_04245</name>
</gene>
<dbReference type="Pfam" id="PF01967">
    <property type="entry name" value="MoaC"/>
    <property type="match status" value="1"/>
</dbReference>
<dbReference type="NCBIfam" id="NF006870">
    <property type="entry name" value="PRK09364.1"/>
    <property type="match status" value="1"/>
</dbReference>
<comment type="function">
    <text evidence="6 7">Catalyzes the conversion of (8S)-3',8-cyclo-7,8-dihydroguanosine 5'-triphosphate to cyclic pyranopterin monophosphate (cPMP).</text>
</comment>
<accession>A0ABV3SAX6</accession>
<keyword evidence="5 7" id="KW-0456">Lyase</keyword>
<dbReference type="Proteomes" id="UP001556653">
    <property type="component" value="Unassembled WGS sequence"/>
</dbReference>
<comment type="catalytic activity">
    <reaction evidence="1 7">
        <text>(8S)-3',8-cyclo-7,8-dihydroguanosine 5'-triphosphate = cyclic pyranopterin phosphate + diphosphate</text>
        <dbReference type="Rhea" id="RHEA:49580"/>
        <dbReference type="ChEBI" id="CHEBI:33019"/>
        <dbReference type="ChEBI" id="CHEBI:59648"/>
        <dbReference type="ChEBI" id="CHEBI:131766"/>
        <dbReference type="EC" id="4.6.1.17"/>
    </reaction>
</comment>
<comment type="caution">
    <text evidence="9">The sequence shown here is derived from an EMBL/GenBank/DDBJ whole genome shotgun (WGS) entry which is preliminary data.</text>
</comment>
<feature type="active site" evidence="7">
    <location>
        <position position="128"/>
    </location>
</feature>
<feature type="domain" description="Molybdopterin cofactor biosynthesis C (MoaC)" evidence="8">
    <location>
        <begin position="15"/>
        <end position="150"/>
    </location>
</feature>
<keyword evidence="10" id="KW-1185">Reference proteome</keyword>
<evidence type="ECO:0000313" key="10">
    <source>
        <dbReference type="Proteomes" id="UP001556653"/>
    </source>
</evidence>
<dbReference type="EMBL" id="JBAKFJ010000001">
    <property type="protein sequence ID" value="MEX0386209.1"/>
    <property type="molecule type" value="Genomic_DNA"/>
</dbReference>
<comment type="pathway">
    <text evidence="2 7">Cofactor biosynthesis; molybdopterin biosynthesis.</text>
</comment>
<evidence type="ECO:0000256" key="1">
    <source>
        <dbReference type="ARBA" id="ARBA00001637"/>
    </source>
</evidence>
<evidence type="ECO:0000313" key="9">
    <source>
        <dbReference type="EMBL" id="MEX0386209.1"/>
    </source>
</evidence>
<evidence type="ECO:0000259" key="8">
    <source>
        <dbReference type="Pfam" id="PF01967"/>
    </source>
</evidence>
<dbReference type="GO" id="GO:0061799">
    <property type="term" value="F:cyclic pyranopterin monophosphate synthase activity"/>
    <property type="evidence" value="ECO:0007669"/>
    <property type="project" value="UniProtKB-EC"/>
</dbReference>
<dbReference type="Gene3D" id="3.30.70.640">
    <property type="entry name" value="Molybdopterin cofactor biosynthesis C (MoaC) domain"/>
    <property type="match status" value="1"/>
</dbReference>
<evidence type="ECO:0000256" key="3">
    <source>
        <dbReference type="ARBA" id="ARBA00012575"/>
    </source>
</evidence>
<comment type="similarity">
    <text evidence="7">Belongs to the MoaC family.</text>
</comment>
<dbReference type="InterPro" id="IPR002820">
    <property type="entry name" value="Mopterin_CF_biosynth-C_dom"/>
</dbReference>
<dbReference type="NCBIfam" id="TIGR00581">
    <property type="entry name" value="moaC"/>
    <property type="match status" value="1"/>
</dbReference>
<evidence type="ECO:0000256" key="6">
    <source>
        <dbReference type="ARBA" id="ARBA00055087"/>
    </source>
</evidence>
<evidence type="ECO:0000256" key="5">
    <source>
        <dbReference type="ARBA" id="ARBA00023239"/>
    </source>
</evidence>
<dbReference type="EC" id="4.6.1.17" evidence="3 7"/>
<keyword evidence="4 7" id="KW-0501">Molybdenum cofactor biosynthesis</keyword>
<name>A0ABV3SAX6_9GAMM</name>
<dbReference type="HAMAP" id="MF_01224_B">
    <property type="entry name" value="MoaC_B"/>
    <property type="match status" value="1"/>
</dbReference>
<proteinExistence type="inferred from homology"/>
<comment type="subunit">
    <text evidence="7">Homohexamer; trimer of dimers.</text>
</comment>
<dbReference type="SUPFAM" id="SSF55040">
    <property type="entry name" value="Molybdenum cofactor biosynthesis protein C, MoaC"/>
    <property type="match status" value="1"/>
</dbReference>
<evidence type="ECO:0000256" key="4">
    <source>
        <dbReference type="ARBA" id="ARBA00023150"/>
    </source>
</evidence>
<dbReference type="InterPro" id="IPR023045">
    <property type="entry name" value="MoaC"/>
</dbReference>
<reference evidence="9 10" key="1">
    <citation type="submission" date="2024-02" db="EMBL/GenBank/DDBJ databases">
        <title>New especies of Spiribacter isolated from saline water.</title>
        <authorList>
            <person name="Leon M.J."/>
            <person name="De La Haba R."/>
            <person name="Sanchez-Porro C."/>
            <person name="Ventosa A."/>
        </authorList>
    </citation>
    <scope>NUCLEOTIDE SEQUENCE [LARGE SCALE GENOMIC DNA]</scope>
    <source>
        <strain evidence="10">ag22IC4-227</strain>
    </source>
</reference>
<organism evidence="9 10">
    <name type="scientific">Spiribacter onubensis</name>
    <dbReference type="NCBI Taxonomy" id="3122420"/>
    <lineage>
        <taxon>Bacteria</taxon>
        <taxon>Pseudomonadati</taxon>
        <taxon>Pseudomonadota</taxon>
        <taxon>Gammaproteobacteria</taxon>
        <taxon>Chromatiales</taxon>
        <taxon>Ectothiorhodospiraceae</taxon>
        <taxon>Spiribacter</taxon>
    </lineage>
</organism>
<dbReference type="CDD" id="cd01420">
    <property type="entry name" value="MoaC_PE"/>
    <property type="match status" value="1"/>
</dbReference>
<dbReference type="PANTHER" id="PTHR22960">
    <property type="entry name" value="MOLYBDOPTERIN COFACTOR SYNTHESIS PROTEIN A"/>
    <property type="match status" value="1"/>
</dbReference>
<evidence type="ECO:0000256" key="7">
    <source>
        <dbReference type="HAMAP-Rule" id="MF_01224"/>
    </source>
</evidence>
<dbReference type="RefSeq" id="WP_367966685.1">
    <property type="nucleotide sequence ID" value="NZ_JBAKFI010000001.1"/>
</dbReference>
<evidence type="ECO:0000256" key="2">
    <source>
        <dbReference type="ARBA" id="ARBA00005046"/>
    </source>
</evidence>
<protein>
    <recommendedName>
        <fullName evidence="3 7">Cyclic pyranopterin monophosphate synthase</fullName>
        <ecNumber evidence="3 7">4.6.1.17</ecNumber>
    </recommendedName>
    <alternativeName>
        <fullName evidence="7">Molybdenum cofactor biosynthesis protein C</fullName>
    </alternativeName>
</protein>